<protein>
    <submittedName>
        <fullName evidence="5">Putative nucleoporin</fullName>
    </submittedName>
</protein>
<dbReference type="STRING" id="133383.A0A1R0H003"/>
<feature type="domain" description="Nucleoporin Nup133/Nup155-like C-terminal" evidence="4">
    <location>
        <begin position="226"/>
        <end position="853"/>
    </location>
</feature>
<evidence type="ECO:0000256" key="1">
    <source>
        <dbReference type="ARBA" id="ARBA00004123"/>
    </source>
</evidence>
<dbReference type="EMBL" id="LSSL01001505">
    <property type="protein sequence ID" value="OLY82470.1"/>
    <property type="molecule type" value="Genomic_DNA"/>
</dbReference>
<dbReference type="Proteomes" id="UP000187455">
    <property type="component" value="Unassembled WGS sequence"/>
</dbReference>
<dbReference type="Gene3D" id="1.20.58.1780">
    <property type="match status" value="1"/>
</dbReference>
<keyword evidence="6" id="KW-1185">Reference proteome</keyword>
<reference evidence="5 6" key="1">
    <citation type="journal article" date="2016" name="Mol. Biol. Evol.">
        <title>Genome-Wide Survey of Gut Fungi (Harpellales) Reveals the First Horizontally Transferred Ubiquitin Gene from a Mosquito Host.</title>
        <authorList>
            <person name="Wang Y."/>
            <person name="White M.M."/>
            <person name="Kvist S."/>
            <person name="Moncalvo J.M."/>
        </authorList>
    </citation>
    <scope>NUCLEOTIDE SEQUENCE [LARGE SCALE GENOMIC DNA]</scope>
    <source>
        <strain evidence="5 6">ALG-7-W6</strain>
    </source>
</reference>
<evidence type="ECO:0000313" key="5">
    <source>
        <dbReference type="EMBL" id="OLY82470.1"/>
    </source>
</evidence>
<evidence type="ECO:0000256" key="3">
    <source>
        <dbReference type="ARBA" id="ARBA00023242"/>
    </source>
</evidence>
<dbReference type="InterPro" id="IPR007187">
    <property type="entry name" value="Nucleoporin_Nup133/Nup155_C"/>
</dbReference>
<dbReference type="GO" id="GO:0006405">
    <property type="term" value="P:RNA export from nucleus"/>
    <property type="evidence" value="ECO:0007669"/>
    <property type="project" value="TreeGrafter"/>
</dbReference>
<name>A0A1R0H003_9FUNG</name>
<dbReference type="OrthoDB" id="338970at2759"/>
<dbReference type="Gene3D" id="1.25.40.450">
    <property type="entry name" value="Nucleoporin, helical domain, N-terminal subdomain"/>
    <property type="match status" value="1"/>
</dbReference>
<keyword evidence="2" id="KW-0813">Transport</keyword>
<dbReference type="GO" id="GO:0006606">
    <property type="term" value="P:protein import into nucleus"/>
    <property type="evidence" value="ECO:0007669"/>
    <property type="project" value="TreeGrafter"/>
</dbReference>
<dbReference type="AlphaFoldDB" id="A0A1R0H003"/>
<dbReference type="InterPro" id="IPR004870">
    <property type="entry name" value="Nucleoporin_Nup155"/>
</dbReference>
<dbReference type="Gene3D" id="1.20.120.1880">
    <property type="entry name" value="Nucleoporin, helical C-terminal domain"/>
    <property type="match status" value="1"/>
</dbReference>
<dbReference type="GO" id="GO:0036228">
    <property type="term" value="P:protein localization to nuclear inner membrane"/>
    <property type="evidence" value="ECO:0007669"/>
    <property type="project" value="TreeGrafter"/>
</dbReference>
<proteinExistence type="predicted"/>
<dbReference type="PANTHER" id="PTHR10350:SF6">
    <property type="entry name" value="NUCLEAR PORE COMPLEX PROTEIN NUP155"/>
    <property type="match status" value="1"/>
</dbReference>
<dbReference type="GO" id="GO:0000972">
    <property type="term" value="P:transcription-dependent tethering of RNA polymerase II gene DNA at nuclear periphery"/>
    <property type="evidence" value="ECO:0007669"/>
    <property type="project" value="TreeGrafter"/>
</dbReference>
<dbReference type="Pfam" id="PF03177">
    <property type="entry name" value="Nucleoporin_C"/>
    <property type="match status" value="1"/>
</dbReference>
<dbReference type="InterPro" id="IPR042538">
    <property type="entry name" value="Nucleoporin_Nup155_C_3"/>
</dbReference>
<dbReference type="PANTHER" id="PTHR10350">
    <property type="entry name" value="NUCLEAR PORE COMPLEX PROTEIN NUP155"/>
    <property type="match status" value="1"/>
</dbReference>
<sequence>MNRIYENPNSTPETLELVHVRKANINNNENLTIHTGLYFDYATLLANVKDDDCDEILCSNIDNSAIQQSMFRHGKSNLTECSSVVKIEGKTWAISPIGERKAEYDYDLCTIDYSSRSKIALLTNTGINILAKQSPLDMILWLVSKGPIIDIEANLIIEGYGRSEMCSMCLTILSSDDTTQRSLSVNAIKNCTTLFFEYGGVPYIRANVAMASQLVGKSSEPQIVFSGRHDGLYLFISRILIGIWETPVLKLVNLKENQTYLTFSHSPESLLTIQSRLIRLQTFINRNQRFIPQSAQDSFSIGSESLISDSFNMVMGKNNEACWKLEADSLFGAYSLIQQVIETISFLKIIMGINVNLMASEVDNSIKSELCKASFSDISTSQHIRKICRDLVISVVGSRISHSESVESISEALGSKCGSFFNGKDIKLYRAFEYLRIAQKLFDSNSDFDQQQSLLQECLEMFTESGILIGEKKLKQCVSVFMSFNWSVGALMLCLGCAKNSDPNDLAFDYYNNTILLDSGIQKQGLKLEDSAKSLYEWRLFCYKLALLLIKPENGEINNKLFQVALNFNDILFHINLYDYLLSSKAESILSQVQTPFLIDYLKSNPVSLEKYDLLWRHYAYFSNFSQASIILHELALGTVFKEITLTKRMEYLSLAISNAKSSLHYEKDKLPVSFLNQMTDQLKTAQIQMEIVIVLSSRPDQDASLNLLNSRLFNVTELYDQFAQPLNLYEQILLLYRLSNFTDRVQIFAIWNHLIYKTFLGKISEDSQFDYSNDNLIAVSSKISSLGSRLHPSDSAFPLDLVSGILIILTLKVQNPTNSDEEDLKFATNSGFVTQVLLDSNVQCVVINDIICSYLNFLLSGSGKDIISPKDFKSSDSDLLLNSPLEILKSCIILSLGASSSEDRPLDDNCLKFYSRKNIVSVLLMELLYLYRKWISFSSSEMIYTEGDPSFYEDNAFPAISVTSALSKYVLMTNGFINGQVTVQIQQLQNEIHSLY</sequence>
<comment type="subcellular location">
    <subcellularLocation>
        <location evidence="1">Nucleus</location>
    </subcellularLocation>
</comment>
<dbReference type="InterPro" id="IPR042533">
    <property type="entry name" value="Nucleoporin_Nup155_C_1"/>
</dbReference>
<dbReference type="GO" id="GO:0044611">
    <property type="term" value="C:nuclear pore inner ring"/>
    <property type="evidence" value="ECO:0007669"/>
    <property type="project" value="TreeGrafter"/>
</dbReference>
<accession>A0A1R0H003</accession>
<organism evidence="5 6">
    <name type="scientific">Smittium mucronatum</name>
    <dbReference type="NCBI Taxonomy" id="133383"/>
    <lineage>
        <taxon>Eukaryota</taxon>
        <taxon>Fungi</taxon>
        <taxon>Fungi incertae sedis</taxon>
        <taxon>Zoopagomycota</taxon>
        <taxon>Kickxellomycotina</taxon>
        <taxon>Harpellomycetes</taxon>
        <taxon>Harpellales</taxon>
        <taxon>Legeriomycetaceae</taxon>
        <taxon>Smittium</taxon>
    </lineage>
</organism>
<dbReference type="GO" id="GO:0017056">
    <property type="term" value="F:structural constituent of nuclear pore"/>
    <property type="evidence" value="ECO:0007669"/>
    <property type="project" value="InterPro"/>
</dbReference>
<dbReference type="Gene3D" id="1.25.40.440">
    <property type="entry name" value="Nucleoporin, helical domain, central subdomain"/>
    <property type="match status" value="1"/>
</dbReference>
<gene>
    <name evidence="5" type="ORF">AYI68_g3407</name>
</gene>
<evidence type="ECO:0000313" key="6">
    <source>
        <dbReference type="Proteomes" id="UP000187455"/>
    </source>
</evidence>
<evidence type="ECO:0000256" key="2">
    <source>
        <dbReference type="ARBA" id="ARBA00022448"/>
    </source>
</evidence>
<keyword evidence="3" id="KW-0539">Nucleus</keyword>
<dbReference type="InterPro" id="IPR042537">
    <property type="entry name" value="Nucleoporin_Nup155_C_2"/>
</dbReference>
<comment type="caution">
    <text evidence="5">The sequence shown here is derived from an EMBL/GenBank/DDBJ whole genome shotgun (WGS) entry which is preliminary data.</text>
</comment>
<evidence type="ECO:0000259" key="4">
    <source>
        <dbReference type="Pfam" id="PF03177"/>
    </source>
</evidence>